<comment type="similarity">
    <text evidence="3">Belongs to the glycosyltransferase 2 family.</text>
</comment>
<organism evidence="12 13">
    <name type="scientific">Candidatus Aquicultor secundus</name>
    <dbReference type="NCBI Taxonomy" id="1973895"/>
    <lineage>
        <taxon>Bacteria</taxon>
        <taxon>Bacillati</taxon>
        <taxon>Actinomycetota</taxon>
        <taxon>Candidatus Aquicultoria</taxon>
        <taxon>Candidatus Aquicultorales</taxon>
        <taxon>Candidatus Aquicultoraceae</taxon>
        <taxon>Candidatus Aquicultor</taxon>
    </lineage>
</organism>
<dbReference type="EC" id="2.4.1.266" evidence="7"/>
<keyword evidence="4" id="KW-0328">Glycosyltransferase</keyword>
<comment type="cofactor">
    <cofactor evidence="2">
        <name>Mg(2+)</name>
        <dbReference type="ChEBI" id="CHEBI:18420"/>
    </cofactor>
</comment>
<dbReference type="InterPro" id="IPR050256">
    <property type="entry name" value="Glycosyltransferase_2"/>
</dbReference>
<evidence type="ECO:0000256" key="3">
    <source>
        <dbReference type="ARBA" id="ARBA00006739"/>
    </source>
</evidence>
<sequence length="225" mass="24146">MDNTRVVAVIAAFNEADRIAATIHAVRDIAAVGKILVVDDGSTDATAEVAEHAGAVLLRLPQNVGKGKALQRAMEGVREEIVLFLDGDLGACAGEAAKILEPVLNEEADMAIGDFPKAQKAGGLGFAKGLGRWGIHRFTGVYMNEPLSGQRAVKAKYVSGLDFESGYGLEVGLSIDILKQGCRVVEVPVCMTHRETGRDLAGFVHRGRQFLHILRVIIRRMLSDT</sequence>
<evidence type="ECO:0000256" key="6">
    <source>
        <dbReference type="ARBA" id="ARBA00022842"/>
    </source>
</evidence>
<dbReference type="GO" id="GO:0016757">
    <property type="term" value="F:glycosyltransferase activity"/>
    <property type="evidence" value="ECO:0007669"/>
    <property type="project" value="UniProtKB-KW"/>
</dbReference>
<dbReference type="Proteomes" id="UP000230956">
    <property type="component" value="Unassembled WGS sequence"/>
</dbReference>
<dbReference type="Gene3D" id="3.90.550.10">
    <property type="entry name" value="Spore Coat Polysaccharide Biosynthesis Protein SpsA, Chain A"/>
    <property type="match status" value="1"/>
</dbReference>
<dbReference type="InterPro" id="IPR001173">
    <property type="entry name" value="Glyco_trans_2-like"/>
</dbReference>
<dbReference type="PANTHER" id="PTHR48090">
    <property type="entry name" value="UNDECAPRENYL-PHOSPHATE 4-DEOXY-4-FORMAMIDO-L-ARABINOSE TRANSFERASE-RELATED"/>
    <property type="match status" value="1"/>
</dbReference>
<dbReference type="AlphaFoldDB" id="A0A2M7T627"/>
<comment type="catalytic activity">
    <reaction evidence="9">
        <text>(2R)-3-phosphoglycerate + UDP-alpha-D-glucose = (2R)-2-O-(alpha-D-glucopyranosyl)-3-phospho-glycerate + UDP + H(+)</text>
        <dbReference type="Rhea" id="RHEA:31319"/>
        <dbReference type="ChEBI" id="CHEBI:15378"/>
        <dbReference type="ChEBI" id="CHEBI:58223"/>
        <dbReference type="ChEBI" id="CHEBI:58272"/>
        <dbReference type="ChEBI" id="CHEBI:58885"/>
        <dbReference type="ChEBI" id="CHEBI:62600"/>
        <dbReference type="EC" id="2.4.1.266"/>
    </reaction>
    <physiologicalReaction direction="left-to-right" evidence="9">
        <dbReference type="Rhea" id="RHEA:31320"/>
    </physiologicalReaction>
</comment>
<dbReference type="EMBL" id="PFNG01000214">
    <property type="protein sequence ID" value="PIZ36112.1"/>
    <property type="molecule type" value="Genomic_DNA"/>
</dbReference>
<evidence type="ECO:0000256" key="4">
    <source>
        <dbReference type="ARBA" id="ARBA00022676"/>
    </source>
</evidence>
<comment type="cofactor">
    <cofactor evidence="1">
        <name>Mn(2+)</name>
        <dbReference type="ChEBI" id="CHEBI:29035"/>
    </cofactor>
</comment>
<dbReference type="PANTHER" id="PTHR48090:SF10">
    <property type="entry name" value="GLUCOSYL-3-PHOSPHOGLYCERATE SYNTHASE"/>
    <property type="match status" value="1"/>
</dbReference>
<evidence type="ECO:0000256" key="8">
    <source>
        <dbReference type="ARBA" id="ARBA00040894"/>
    </source>
</evidence>
<dbReference type="Pfam" id="PF00535">
    <property type="entry name" value="Glycos_transf_2"/>
    <property type="match status" value="1"/>
</dbReference>
<dbReference type="SUPFAM" id="SSF53448">
    <property type="entry name" value="Nucleotide-diphospho-sugar transferases"/>
    <property type="match status" value="1"/>
</dbReference>
<comment type="caution">
    <text evidence="12">The sequence shown here is derived from an EMBL/GenBank/DDBJ whole genome shotgun (WGS) entry which is preliminary data.</text>
</comment>
<evidence type="ECO:0000256" key="2">
    <source>
        <dbReference type="ARBA" id="ARBA00001946"/>
    </source>
</evidence>
<evidence type="ECO:0000256" key="10">
    <source>
        <dbReference type="ARBA" id="ARBA00048997"/>
    </source>
</evidence>
<dbReference type="InterPro" id="IPR029044">
    <property type="entry name" value="Nucleotide-diphossugar_trans"/>
</dbReference>
<keyword evidence="6" id="KW-0460">Magnesium</keyword>
<evidence type="ECO:0000256" key="1">
    <source>
        <dbReference type="ARBA" id="ARBA00001936"/>
    </source>
</evidence>
<evidence type="ECO:0000313" key="12">
    <source>
        <dbReference type="EMBL" id="PIZ36112.1"/>
    </source>
</evidence>
<comment type="catalytic activity">
    <reaction evidence="10">
        <text>an NDP-alpha-D-glucose + (2R)-3-phosphoglycerate = (2R)-2-O-(alpha-D-glucopyranosyl)-3-phospho-glycerate + a ribonucleoside 5'-diphosphate + H(+)</text>
        <dbReference type="Rhea" id="RHEA:47244"/>
        <dbReference type="ChEBI" id="CHEBI:15378"/>
        <dbReference type="ChEBI" id="CHEBI:57930"/>
        <dbReference type="ChEBI" id="CHEBI:58272"/>
        <dbReference type="ChEBI" id="CHEBI:62600"/>
        <dbReference type="ChEBI" id="CHEBI:76533"/>
        <dbReference type="EC" id="2.4.1.266"/>
    </reaction>
    <physiologicalReaction direction="left-to-right" evidence="10">
        <dbReference type="Rhea" id="RHEA:47245"/>
    </physiologicalReaction>
</comment>
<gene>
    <name evidence="12" type="ORF">COY37_09170</name>
</gene>
<name>A0A2M7T627_9ACTN</name>
<evidence type="ECO:0000259" key="11">
    <source>
        <dbReference type="Pfam" id="PF00535"/>
    </source>
</evidence>
<evidence type="ECO:0000256" key="9">
    <source>
        <dbReference type="ARBA" id="ARBA00048689"/>
    </source>
</evidence>
<evidence type="ECO:0000313" key="13">
    <source>
        <dbReference type="Proteomes" id="UP000230956"/>
    </source>
</evidence>
<dbReference type="CDD" id="cd04179">
    <property type="entry name" value="DPM_DPG-synthase_like"/>
    <property type="match status" value="1"/>
</dbReference>
<feature type="domain" description="Glycosyltransferase 2-like" evidence="11">
    <location>
        <begin position="9"/>
        <end position="123"/>
    </location>
</feature>
<accession>A0A2M7T627</accession>
<keyword evidence="5 12" id="KW-0808">Transferase</keyword>
<protein>
    <recommendedName>
        <fullName evidence="8">Glucosyl-3-phosphoglycerate synthase</fullName>
        <ecNumber evidence="7">2.4.1.266</ecNumber>
    </recommendedName>
</protein>
<dbReference type="RefSeq" id="WP_286677986.1">
    <property type="nucleotide sequence ID" value="NZ_MNXI01000052.1"/>
</dbReference>
<reference evidence="13" key="1">
    <citation type="submission" date="2017-09" db="EMBL/GenBank/DDBJ databases">
        <title>Depth-based differentiation of microbial function through sediment-hosted aquifers and enrichment of novel symbionts in the deep terrestrial subsurface.</title>
        <authorList>
            <person name="Probst A.J."/>
            <person name="Ladd B."/>
            <person name="Jarett J.K."/>
            <person name="Geller-Mcgrath D.E."/>
            <person name="Sieber C.M.K."/>
            <person name="Emerson J.B."/>
            <person name="Anantharaman K."/>
            <person name="Thomas B.C."/>
            <person name="Malmstrom R."/>
            <person name="Stieglmeier M."/>
            <person name="Klingl A."/>
            <person name="Woyke T."/>
            <person name="Ryan C.M."/>
            <person name="Banfield J.F."/>
        </authorList>
    </citation>
    <scope>NUCLEOTIDE SEQUENCE [LARGE SCALE GENOMIC DNA]</scope>
</reference>
<evidence type="ECO:0000256" key="5">
    <source>
        <dbReference type="ARBA" id="ARBA00022679"/>
    </source>
</evidence>
<evidence type="ECO:0000256" key="7">
    <source>
        <dbReference type="ARBA" id="ARBA00039022"/>
    </source>
</evidence>
<proteinExistence type="inferred from homology"/>